<evidence type="ECO:0000259" key="12">
    <source>
        <dbReference type="PROSITE" id="PS50089"/>
    </source>
</evidence>
<evidence type="ECO:0000256" key="5">
    <source>
        <dbReference type="ARBA" id="ARBA00022723"/>
    </source>
</evidence>
<keyword evidence="8 11" id="KW-0862">Zinc</keyword>
<keyword evidence="7 11" id="KW-0833">Ubl conjugation pathway</keyword>
<dbReference type="PROSITE" id="PS00518">
    <property type="entry name" value="ZF_RING_1"/>
    <property type="match status" value="1"/>
</dbReference>
<keyword evidence="4 11" id="KW-0808">Transferase</keyword>
<reference evidence="13" key="1">
    <citation type="submission" date="2022-12" db="EMBL/GenBank/DDBJ databases">
        <title>Draft genome assemblies for two species of Escallonia (Escalloniales).</title>
        <authorList>
            <person name="Chanderbali A."/>
            <person name="Dervinis C."/>
            <person name="Anghel I."/>
            <person name="Soltis D."/>
            <person name="Soltis P."/>
            <person name="Zapata F."/>
        </authorList>
    </citation>
    <scope>NUCLEOTIDE SEQUENCE</scope>
    <source>
        <strain evidence="13">UCBG64.0493</strain>
        <tissue evidence="13">Leaf</tissue>
    </source>
</reference>
<dbReference type="InterPro" id="IPR018957">
    <property type="entry name" value="Znf_C3HC4_RING-type"/>
</dbReference>
<accession>A0AA88X6R6</accession>
<protein>
    <recommendedName>
        <fullName evidence="11">E3 ubiquitin-protein ligase RMA</fullName>
        <ecNumber evidence="11">2.3.2.27</ecNumber>
    </recommendedName>
    <alternativeName>
        <fullName evidence="11">Protein RING membrane-anchor</fullName>
    </alternativeName>
    <alternativeName>
        <fullName evidence="11">RING-type E3 ubiquitin transferase RMA</fullName>
    </alternativeName>
</protein>
<dbReference type="InterPro" id="IPR017907">
    <property type="entry name" value="Znf_RING_CS"/>
</dbReference>
<dbReference type="GO" id="GO:0061630">
    <property type="term" value="F:ubiquitin protein ligase activity"/>
    <property type="evidence" value="ECO:0007669"/>
    <property type="project" value="UniProtKB-UniRule"/>
</dbReference>
<keyword evidence="14" id="KW-1185">Reference proteome</keyword>
<dbReference type="GO" id="GO:0008270">
    <property type="term" value="F:zinc ion binding"/>
    <property type="evidence" value="ECO:0007669"/>
    <property type="project" value="UniProtKB-KW"/>
</dbReference>
<keyword evidence="6 10" id="KW-0863">Zinc-finger</keyword>
<keyword evidence="5 11" id="KW-0479">Metal-binding</keyword>
<dbReference type="InterPro" id="IPR001841">
    <property type="entry name" value="Znf_RING"/>
</dbReference>
<keyword evidence="11" id="KW-1133">Transmembrane helix</keyword>
<evidence type="ECO:0000256" key="1">
    <source>
        <dbReference type="ARBA" id="ARBA00000900"/>
    </source>
</evidence>
<evidence type="ECO:0000256" key="9">
    <source>
        <dbReference type="ARBA" id="ARBA00023136"/>
    </source>
</evidence>
<dbReference type="Proteomes" id="UP001188597">
    <property type="component" value="Unassembled WGS sequence"/>
</dbReference>
<comment type="pathway">
    <text evidence="3 11">Protein modification; protein ubiquitination.</text>
</comment>
<proteinExistence type="predicted"/>
<dbReference type="GO" id="GO:0005789">
    <property type="term" value="C:endoplasmic reticulum membrane"/>
    <property type="evidence" value="ECO:0007669"/>
    <property type="project" value="UniProtKB-SubCell"/>
</dbReference>
<dbReference type="CDD" id="cd16745">
    <property type="entry name" value="RING-HC_AtRMA-like"/>
    <property type="match status" value="1"/>
</dbReference>
<evidence type="ECO:0000313" key="14">
    <source>
        <dbReference type="Proteomes" id="UP001188597"/>
    </source>
</evidence>
<name>A0AA88X6R6_9ASTE</name>
<evidence type="ECO:0000256" key="3">
    <source>
        <dbReference type="ARBA" id="ARBA00004906"/>
    </source>
</evidence>
<keyword evidence="9 11" id="KW-0472">Membrane</keyword>
<dbReference type="AlphaFoldDB" id="A0AA88X6R6"/>
<evidence type="ECO:0000256" key="4">
    <source>
        <dbReference type="ARBA" id="ARBA00022679"/>
    </source>
</evidence>
<evidence type="ECO:0000256" key="11">
    <source>
        <dbReference type="RuleBase" id="RU369090"/>
    </source>
</evidence>
<comment type="caution">
    <text evidence="13">The sequence shown here is derived from an EMBL/GenBank/DDBJ whole genome shotgun (WGS) entry which is preliminary data.</text>
</comment>
<dbReference type="GO" id="GO:0006511">
    <property type="term" value="P:ubiquitin-dependent protein catabolic process"/>
    <property type="evidence" value="ECO:0007669"/>
    <property type="project" value="UniProtKB-UniRule"/>
</dbReference>
<comment type="catalytic activity">
    <reaction evidence="1 11">
        <text>S-ubiquitinyl-[E2 ubiquitin-conjugating enzyme]-L-cysteine + [acceptor protein]-L-lysine = [E2 ubiquitin-conjugating enzyme]-L-cysteine + N(6)-ubiquitinyl-[acceptor protein]-L-lysine.</text>
        <dbReference type="EC" id="2.3.2.27"/>
    </reaction>
</comment>
<evidence type="ECO:0000256" key="8">
    <source>
        <dbReference type="ARBA" id="ARBA00022833"/>
    </source>
</evidence>
<dbReference type="SMART" id="SM00184">
    <property type="entry name" value="RING"/>
    <property type="match status" value="1"/>
</dbReference>
<sequence>MATQQYVQEAVARNDSNQNDLASIEKWKSLSAASDVSENNSSGGFDCNICLDTVQDPVVTLCGHLYCWPCIYKWIYYQNVSAEKTDQQQPQCPVCKAEVSQNTLVPLYGRGQTTKPSEGKAPNLGVVIPQRPPSPRCGVHTLITTTTTTTTTSSSPAHQLHHRSYPQQPYPASYAATPMLSPGGATMTSTVNPTVAMFGEMVYARIFGNSGTTLFTYPNTYNLAGSNSPRVRRHVMEAEKSLSRLRVGLDEMVELVFLQFPWPTPPTLRSQPLSTHQFSLGMAFFTLFGILVAFGWDTSEREHLA</sequence>
<dbReference type="Pfam" id="PF00097">
    <property type="entry name" value="zf-C3HC4"/>
    <property type="match status" value="1"/>
</dbReference>
<dbReference type="SUPFAM" id="SSF57850">
    <property type="entry name" value="RING/U-box"/>
    <property type="match status" value="1"/>
</dbReference>
<keyword evidence="11" id="KW-0256">Endoplasmic reticulum</keyword>
<dbReference type="PANTHER" id="PTHR12313">
    <property type="entry name" value="E3 UBIQUITIN-PROTEIN LIGASE RNF5-RELATED"/>
    <property type="match status" value="1"/>
</dbReference>
<evidence type="ECO:0000256" key="6">
    <source>
        <dbReference type="ARBA" id="ARBA00022771"/>
    </source>
</evidence>
<evidence type="ECO:0000256" key="2">
    <source>
        <dbReference type="ARBA" id="ARBA00004308"/>
    </source>
</evidence>
<feature type="transmembrane region" description="Helical" evidence="11">
    <location>
        <begin position="278"/>
        <end position="296"/>
    </location>
</feature>
<comment type="subcellular location">
    <subcellularLocation>
        <location evidence="2">Endomembrane system</location>
    </subcellularLocation>
    <subcellularLocation>
        <location evidence="11">Endoplasmic reticulum membrane</location>
        <topology evidence="11">Single-pass type IV membrane protein</topology>
    </subcellularLocation>
</comment>
<dbReference type="EMBL" id="JAVXUP010000074">
    <property type="protein sequence ID" value="KAK3039589.1"/>
    <property type="molecule type" value="Genomic_DNA"/>
</dbReference>
<dbReference type="EC" id="2.3.2.27" evidence="11"/>
<evidence type="ECO:0000256" key="7">
    <source>
        <dbReference type="ARBA" id="ARBA00022786"/>
    </source>
</evidence>
<gene>
    <name evidence="13" type="ORF">RJ639_027733</name>
</gene>
<organism evidence="13 14">
    <name type="scientific">Escallonia herrerae</name>
    <dbReference type="NCBI Taxonomy" id="1293975"/>
    <lineage>
        <taxon>Eukaryota</taxon>
        <taxon>Viridiplantae</taxon>
        <taxon>Streptophyta</taxon>
        <taxon>Embryophyta</taxon>
        <taxon>Tracheophyta</taxon>
        <taxon>Spermatophyta</taxon>
        <taxon>Magnoliopsida</taxon>
        <taxon>eudicotyledons</taxon>
        <taxon>Gunneridae</taxon>
        <taxon>Pentapetalae</taxon>
        <taxon>asterids</taxon>
        <taxon>campanulids</taxon>
        <taxon>Escalloniales</taxon>
        <taxon>Escalloniaceae</taxon>
        <taxon>Escallonia</taxon>
    </lineage>
</organism>
<feature type="domain" description="RING-type" evidence="12">
    <location>
        <begin position="47"/>
        <end position="96"/>
    </location>
</feature>
<evidence type="ECO:0000313" key="13">
    <source>
        <dbReference type="EMBL" id="KAK3039589.1"/>
    </source>
</evidence>
<comment type="function">
    <text evidence="11">E3 ubiquitin-protein ligase.</text>
</comment>
<comment type="domain">
    <text evidence="11">The RING-type zinc finger domain is responsible for E3 ligase activity.</text>
</comment>
<dbReference type="InterPro" id="IPR045103">
    <property type="entry name" value="RNF5/RNF185-like"/>
</dbReference>
<dbReference type="InterPro" id="IPR013083">
    <property type="entry name" value="Znf_RING/FYVE/PHD"/>
</dbReference>
<dbReference type="PROSITE" id="PS50089">
    <property type="entry name" value="ZF_RING_2"/>
    <property type="match status" value="1"/>
</dbReference>
<dbReference type="Gene3D" id="3.30.40.10">
    <property type="entry name" value="Zinc/RING finger domain, C3HC4 (zinc finger)"/>
    <property type="match status" value="1"/>
</dbReference>
<keyword evidence="11" id="KW-0812">Transmembrane</keyword>
<evidence type="ECO:0000256" key="10">
    <source>
        <dbReference type="PROSITE-ProRule" id="PRU00175"/>
    </source>
</evidence>